<dbReference type="OrthoDB" id="7869035at2"/>
<evidence type="ECO:0000313" key="2">
    <source>
        <dbReference type="Proteomes" id="UP000199441"/>
    </source>
</evidence>
<name>A0A1H2QR90_9RHOB</name>
<organism evidence="1 2">
    <name type="scientific">Litoreibacter albidus</name>
    <dbReference type="NCBI Taxonomy" id="670155"/>
    <lineage>
        <taxon>Bacteria</taxon>
        <taxon>Pseudomonadati</taxon>
        <taxon>Pseudomonadota</taxon>
        <taxon>Alphaproteobacteria</taxon>
        <taxon>Rhodobacterales</taxon>
        <taxon>Roseobacteraceae</taxon>
        <taxon>Litoreibacter</taxon>
    </lineage>
</organism>
<proteinExistence type="predicted"/>
<dbReference type="AlphaFoldDB" id="A0A1H2QR90"/>
<dbReference type="Proteomes" id="UP000199441">
    <property type="component" value="Unassembled WGS sequence"/>
</dbReference>
<protein>
    <submittedName>
        <fullName evidence="1">Uncharacterized protein</fullName>
    </submittedName>
</protein>
<dbReference type="RefSeq" id="WP_089943270.1">
    <property type="nucleotide sequence ID" value="NZ_FNOI01000001.1"/>
</dbReference>
<gene>
    <name evidence="1" type="ORF">SAMN04488001_0272</name>
</gene>
<dbReference type="STRING" id="670155.SAMN04488001_0272"/>
<dbReference type="EMBL" id="FNOI01000001">
    <property type="protein sequence ID" value="SDW09605.1"/>
    <property type="molecule type" value="Genomic_DNA"/>
</dbReference>
<evidence type="ECO:0000313" key="1">
    <source>
        <dbReference type="EMBL" id="SDW09605.1"/>
    </source>
</evidence>
<keyword evidence="2" id="KW-1185">Reference proteome</keyword>
<sequence>MTMALPFSSETGDTLAVVLSHDSAGDYVVRSVVIESGSIRNSYVFRAGRPVGSTFIPDFARCIHAILRRCARASQPLAEPEFEFFSPGIGLSELYGTPVADDDCPNAVELRFERYVGDATQLLLLERSLEVAPATIRERIAVEVLRDIVSPIFDMMSLSEPHMHDVVQQHTGAIQARLDRLAAQQEEIKLYTGLLKRYVDGCRQDAAALETSSPVTTDATRHKVHDV</sequence>
<reference evidence="2" key="1">
    <citation type="submission" date="2016-10" db="EMBL/GenBank/DDBJ databases">
        <authorList>
            <person name="Varghese N."/>
            <person name="Submissions S."/>
        </authorList>
    </citation>
    <scope>NUCLEOTIDE SEQUENCE [LARGE SCALE GENOMIC DNA]</scope>
    <source>
        <strain evidence="2">DSM 26922</strain>
    </source>
</reference>
<accession>A0A1H2QR90</accession>